<dbReference type="Proteomes" id="UP000782519">
    <property type="component" value="Unassembled WGS sequence"/>
</dbReference>
<keyword evidence="2 5" id="KW-1133">Transmembrane helix</keyword>
<dbReference type="AlphaFoldDB" id="A0A933S0T2"/>
<evidence type="ECO:0000256" key="4">
    <source>
        <dbReference type="SAM" id="MobiDB-lite"/>
    </source>
</evidence>
<evidence type="ECO:0000256" key="5">
    <source>
        <dbReference type="SAM" id="Phobius"/>
    </source>
</evidence>
<feature type="transmembrane region" description="Helical" evidence="5">
    <location>
        <begin position="269"/>
        <end position="292"/>
    </location>
</feature>
<evidence type="ECO:0000313" key="7">
    <source>
        <dbReference type="EMBL" id="MBI5132028.1"/>
    </source>
</evidence>
<proteinExistence type="predicted"/>
<dbReference type="CDD" id="cd17324">
    <property type="entry name" value="MFS_NepI_like"/>
    <property type="match status" value="1"/>
</dbReference>
<protein>
    <submittedName>
        <fullName evidence="7">MFS transporter</fullName>
    </submittedName>
</protein>
<feature type="transmembrane region" description="Helical" evidence="5">
    <location>
        <begin position="216"/>
        <end position="232"/>
    </location>
</feature>
<evidence type="ECO:0000313" key="8">
    <source>
        <dbReference type="Proteomes" id="UP000782519"/>
    </source>
</evidence>
<name>A0A933S0T2_RHOPL</name>
<comment type="caution">
    <text evidence="7">The sequence shown here is derived from an EMBL/GenBank/DDBJ whole genome shotgun (WGS) entry which is preliminary data.</text>
</comment>
<feature type="domain" description="Major facilitator superfamily (MFS) profile" evidence="6">
    <location>
        <begin position="38"/>
        <end position="415"/>
    </location>
</feature>
<evidence type="ECO:0000259" key="6">
    <source>
        <dbReference type="PROSITE" id="PS50850"/>
    </source>
</evidence>
<dbReference type="PANTHER" id="PTHR42910">
    <property type="entry name" value="TRANSPORTER SCO4007-RELATED"/>
    <property type="match status" value="1"/>
</dbReference>
<dbReference type="PANTHER" id="PTHR42910:SF1">
    <property type="entry name" value="MAJOR FACILITATOR SUPERFAMILY (MFS) PROFILE DOMAIN-CONTAINING PROTEIN"/>
    <property type="match status" value="1"/>
</dbReference>
<reference evidence="7" key="1">
    <citation type="submission" date="2020-07" db="EMBL/GenBank/DDBJ databases">
        <title>Huge and variable diversity of episymbiotic CPR bacteria and DPANN archaea in groundwater ecosystems.</title>
        <authorList>
            <person name="He C.Y."/>
            <person name="Keren R."/>
            <person name="Whittaker M."/>
            <person name="Farag I.F."/>
            <person name="Doudna J."/>
            <person name="Cate J.H.D."/>
            <person name="Banfield J.F."/>
        </authorList>
    </citation>
    <scope>NUCLEOTIDE SEQUENCE</scope>
    <source>
        <strain evidence="7">NC_groundwater_1818_Pr3_B-0.1um_66_35</strain>
    </source>
</reference>
<feature type="region of interest" description="Disordered" evidence="4">
    <location>
        <begin position="1"/>
        <end position="28"/>
    </location>
</feature>
<sequence length="419" mass="43054">MTVTETTLRSADQQRPEPPRKAGPMPGGASGPGISFGLTMAMAAASGIAVANIYYNQPMLGVIERDLGTPSLTGLIPTATQFGYAVGLFLLVPLGDLTDRRRLIAWQFVLLAAALVLVALAPSAALMIVASLALGACATVAQQVVPFAAALAEPARRGKVIGLVMAGLLCGILLSRTVAGFVASHTGWREMFWLAAPFALAAAALMAWLLPRNHPHLTIGYGAALASLLALWRGQPSLRRATLVQAAMFGSFSVFWTVLALHLQEPRFGLGPGAAGLFGLVGVVGILAAPIAGRIADRSGPGPVIAVGAVLSLASWALFGLWDTVAGLVLGVIALDFGLQSALISNQHIVYALVPDARSRINTVFMTGMFIGGAVGSAGASFAWAHGGWPAVCAFGAALAAVALALDLTARWAGRQPGN</sequence>
<feature type="compositionally biased region" description="Polar residues" evidence="4">
    <location>
        <begin position="1"/>
        <end position="11"/>
    </location>
</feature>
<keyword evidence="1 5" id="KW-0812">Transmembrane</keyword>
<feature type="transmembrane region" description="Helical" evidence="5">
    <location>
        <begin position="103"/>
        <end position="121"/>
    </location>
</feature>
<keyword evidence="3 5" id="KW-0472">Membrane</keyword>
<evidence type="ECO:0000256" key="3">
    <source>
        <dbReference type="ARBA" id="ARBA00023136"/>
    </source>
</evidence>
<feature type="transmembrane region" description="Helical" evidence="5">
    <location>
        <begin position="244"/>
        <end position="263"/>
    </location>
</feature>
<dbReference type="EMBL" id="JACRJB010000062">
    <property type="protein sequence ID" value="MBI5132028.1"/>
    <property type="molecule type" value="Genomic_DNA"/>
</dbReference>
<dbReference type="PROSITE" id="PS50850">
    <property type="entry name" value="MFS"/>
    <property type="match status" value="1"/>
</dbReference>
<dbReference type="InterPro" id="IPR020846">
    <property type="entry name" value="MFS_dom"/>
</dbReference>
<feature type="transmembrane region" description="Helical" evidence="5">
    <location>
        <begin position="160"/>
        <end position="179"/>
    </location>
</feature>
<feature type="transmembrane region" description="Helical" evidence="5">
    <location>
        <begin position="328"/>
        <end position="354"/>
    </location>
</feature>
<feature type="transmembrane region" description="Helical" evidence="5">
    <location>
        <begin position="389"/>
        <end position="410"/>
    </location>
</feature>
<organism evidence="7 8">
    <name type="scientific">Rhodopseudomonas palustris</name>
    <dbReference type="NCBI Taxonomy" id="1076"/>
    <lineage>
        <taxon>Bacteria</taxon>
        <taxon>Pseudomonadati</taxon>
        <taxon>Pseudomonadota</taxon>
        <taxon>Alphaproteobacteria</taxon>
        <taxon>Hyphomicrobiales</taxon>
        <taxon>Nitrobacteraceae</taxon>
        <taxon>Rhodopseudomonas</taxon>
    </lineage>
</organism>
<dbReference type="Gene3D" id="1.20.1250.20">
    <property type="entry name" value="MFS general substrate transporter like domains"/>
    <property type="match status" value="1"/>
</dbReference>
<dbReference type="SUPFAM" id="SSF103473">
    <property type="entry name" value="MFS general substrate transporter"/>
    <property type="match status" value="1"/>
</dbReference>
<feature type="transmembrane region" description="Helical" evidence="5">
    <location>
        <begin position="361"/>
        <end position="383"/>
    </location>
</feature>
<evidence type="ECO:0000256" key="2">
    <source>
        <dbReference type="ARBA" id="ARBA00022989"/>
    </source>
</evidence>
<feature type="transmembrane region" description="Helical" evidence="5">
    <location>
        <begin position="34"/>
        <end position="55"/>
    </location>
</feature>
<feature type="transmembrane region" description="Helical" evidence="5">
    <location>
        <begin position="191"/>
        <end position="210"/>
    </location>
</feature>
<dbReference type="GO" id="GO:0022857">
    <property type="term" value="F:transmembrane transporter activity"/>
    <property type="evidence" value="ECO:0007669"/>
    <property type="project" value="InterPro"/>
</dbReference>
<dbReference type="InterPro" id="IPR036259">
    <property type="entry name" value="MFS_trans_sf"/>
</dbReference>
<evidence type="ECO:0000256" key="1">
    <source>
        <dbReference type="ARBA" id="ARBA00022692"/>
    </source>
</evidence>
<accession>A0A933S0T2</accession>
<dbReference type="InterPro" id="IPR011701">
    <property type="entry name" value="MFS"/>
</dbReference>
<dbReference type="Pfam" id="PF07690">
    <property type="entry name" value="MFS_1"/>
    <property type="match status" value="1"/>
</dbReference>
<gene>
    <name evidence="7" type="ORF">HZA66_21510</name>
</gene>
<feature type="transmembrane region" description="Helical" evidence="5">
    <location>
        <begin position="304"/>
        <end position="322"/>
    </location>
</feature>
<feature type="transmembrane region" description="Helical" evidence="5">
    <location>
        <begin position="67"/>
        <end position="91"/>
    </location>
</feature>